<accession>A0A4R0R9F1</accession>
<dbReference type="GO" id="GO:0032991">
    <property type="term" value="C:protein-containing complex"/>
    <property type="evidence" value="ECO:0007669"/>
    <property type="project" value="TreeGrafter"/>
</dbReference>
<reference evidence="1 2" key="1">
    <citation type="submission" date="2018-11" db="EMBL/GenBank/DDBJ databases">
        <title>Genome assembly of Steccherinum ochraceum LE-BIN_3174, the white-rot fungus of the Steccherinaceae family (The Residual Polyporoid clade, Polyporales, Basidiomycota).</title>
        <authorList>
            <person name="Fedorova T.V."/>
            <person name="Glazunova O.A."/>
            <person name="Landesman E.O."/>
            <person name="Moiseenko K.V."/>
            <person name="Psurtseva N.V."/>
            <person name="Savinova O.S."/>
            <person name="Shakhova N.V."/>
            <person name="Tyazhelova T.V."/>
            <person name="Vasina D.V."/>
        </authorList>
    </citation>
    <scope>NUCLEOTIDE SEQUENCE [LARGE SCALE GENOMIC DNA]</scope>
    <source>
        <strain evidence="1 2">LE-BIN_3174</strain>
    </source>
</reference>
<evidence type="ECO:0000313" key="2">
    <source>
        <dbReference type="Proteomes" id="UP000292702"/>
    </source>
</evidence>
<dbReference type="SUPFAM" id="SSF53335">
    <property type="entry name" value="S-adenosyl-L-methionine-dependent methyltransferases"/>
    <property type="match status" value="1"/>
</dbReference>
<dbReference type="STRING" id="92696.A0A4R0R9F1"/>
<dbReference type="PANTHER" id="PTHR14614:SF161">
    <property type="match status" value="1"/>
</dbReference>
<dbReference type="GO" id="GO:0005829">
    <property type="term" value="C:cytosol"/>
    <property type="evidence" value="ECO:0007669"/>
    <property type="project" value="TreeGrafter"/>
</dbReference>
<dbReference type="OrthoDB" id="413520at2759"/>
<sequence>MGTNPNFPSNLDIRPNAQEIVTAESGSDRKFDASAQEEAIREYGIAGRVWEAAYAMKAYLSPSSMNLTYDPPFRSASEPGPSRIIELGSGTGIIAAQLAQQLHSGCDLVVATDLPEVCPLLEKNLCHWIAHPTTTDARSAVLVRPLAWGDRDDALAIHSELHTKTNLLSKAVLTHIVCSDLVSSPSPHIPRRHAGFDTVLYNEWDFDRPRSFLNVVYFPELLAPLLRSLIDLTSPPFASLDNTATQPAVVISYKIRSLAKETAFWSAFGLWFTFEPVLEAAKASPASGPDWRRFGASSGGEMFIFVGRRRPESLAWIVPENDEDLLGGVGAWGTNSRKGDGTFESLLLMNVDLDD</sequence>
<protein>
    <submittedName>
        <fullName evidence="1">Uncharacterized protein</fullName>
    </submittedName>
</protein>
<dbReference type="InterPro" id="IPR019410">
    <property type="entry name" value="Methyltransf_16"/>
</dbReference>
<dbReference type="Gene3D" id="3.40.50.150">
    <property type="entry name" value="Vaccinia Virus protein VP39"/>
    <property type="match status" value="1"/>
</dbReference>
<name>A0A4R0R9F1_9APHY</name>
<dbReference type="Pfam" id="PF10294">
    <property type="entry name" value="Methyltransf_16"/>
    <property type="match status" value="1"/>
</dbReference>
<proteinExistence type="predicted"/>
<gene>
    <name evidence="1" type="ORF">EIP91_005842</name>
</gene>
<organism evidence="1 2">
    <name type="scientific">Steccherinum ochraceum</name>
    <dbReference type="NCBI Taxonomy" id="92696"/>
    <lineage>
        <taxon>Eukaryota</taxon>
        <taxon>Fungi</taxon>
        <taxon>Dikarya</taxon>
        <taxon>Basidiomycota</taxon>
        <taxon>Agaricomycotina</taxon>
        <taxon>Agaricomycetes</taxon>
        <taxon>Polyporales</taxon>
        <taxon>Steccherinaceae</taxon>
        <taxon>Steccherinum</taxon>
    </lineage>
</organism>
<dbReference type="GO" id="GO:0008757">
    <property type="term" value="F:S-adenosylmethionine-dependent methyltransferase activity"/>
    <property type="evidence" value="ECO:0007669"/>
    <property type="project" value="UniProtKB-ARBA"/>
</dbReference>
<keyword evidence="2" id="KW-1185">Reference proteome</keyword>
<dbReference type="Proteomes" id="UP000292702">
    <property type="component" value="Unassembled WGS sequence"/>
</dbReference>
<dbReference type="EMBL" id="RWJN01000315">
    <property type="protein sequence ID" value="TCD63203.1"/>
    <property type="molecule type" value="Genomic_DNA"/>
</dbReference>
<evidence type="ECO:0000313" key="1">
    <source>
        <dbReference type="EMBL" id="TCD63203.1"/>
    </source>
</evidence>
<dbReference type="PANTHER" id="PTHR14614">
    <property type="entry name" value="HEPATOCELLULAR CARCINOMA-ASSOCIATED ANTIGEN"/>
    <property type="match status" value="1"/>
</dbReference>
<comment type="caution">
    <text evidence="1">The sequence shown here is derived from an EMBL/GenBank/DDBJ whole genome shotgun (WGS) entry which is preliminary data.</text>
</comment>
<dbReference type="AlphaFoldDB" id="A0A4R0R9F1"/>
<dbReference type="InterPro" id="IPR029063">
    <property type="entry name" value="SAM-dependent_MTases_sf"/>
</dbReference>